<accession>A0A317JY94</accession>
<proteinExistence type="predicted"/>
<keyword evidence="3" id="KW-0418">Kinase</keyword>
<dbReference type="PANTHER" id="PTHR21310">
    <property type="entry name" value="AMINOGLYCOSIDE PHOSPHOTRANSFERASE-RELATED-RELATED"/>
    <property type="match status" value="1"/>
</dbReference>
<dbReference type="EMBL" id="QGSV01000250">
    <property type="protein sequence ID" value="PWU45545.1"/>
    <property type="molecule type" value="Genomic_DNA"/>
</dbReference>
<dbReference type="Proteomes" id="UP000245683">
    <property type="component" value="Unassembled WGS sequence"/>
</dbReference>
<dbReference type="GO" id="GO:0004674">
    <property type="term" value="F:protein serine/threonine kinase activity"/>
    <property type="evidence" value="ECO:0007669"/>
    <property type="project" value="UniProtKB-KW"/>
</dbReference>
<organism evidence="3 4">
    <name type="scientific">Micromonospora globispora</name>
    <dbReference type="NCBI Taxonomy" id="1450148"/>
    <lineage>
        <taxon>Bacteria</taxon>
        <taxon>Bacillati</taxon>
        <taxon>Actinomycetota</taxon>
        <taxon>Actinomycetes</taxon>
        <taxon>Micromonosporales</taxon>
        <taxon>Micromonosporaceae</taxon>
        <taxon>Micromonospora</taxon>
    </lineage>
</organism>
<dbReference type="SUPFAM" id="SSF56112">
    <property type="entry name" value="Protein kinase-like (PK-like)"/>
    <property type="match status" value="1"/>
</dbReference>
<protein>
    <submittedName>
        <fullName evidence="3">Serine/threonine protein kinase</fullName>
    </submittedName>
</protein>
<dbReference type="InterPro" id="IPR051678">
    <property type="entry name" value="AGP_Transferase"/>
</dbReference>
<gene>
    <name evidence="3" type="ORF">DLJ46_21095</name>
</gene>
<reference evidence="4" key="1">
    <citation type="submission" date="2018-05" db="EMBL/GenBank/DDBJ databases">
        <title>Micromonospora globispora sp. nov. and Micromonospora rugosa sp. nov., isolated from marine sediment.</title>
        <authorList>
            <person name="Carro L."/>
            <person name="Aysel V."/>
            <person name="Cetin D."/>
            <person name="Igual J.M."/>
            <person name="Klenk H.-P."/>
            <person name="Trujillo M.E."/>
            <person name="Sahin N."/>
        </authorList>
    </citation>
    <scope>NUCLEOTIDE SEQUENCE [LARGE SCALE GENOMIC DNA]</scope>
    <source>
        <strain evidence="4">S2904</strain>
    </source>
</reference>
<dbReference type="Gene3D" id="3.90.1200.10">
    <property type="match status" value="1"/>
</dbReference>
<feature type="domain" description="Aminoglycoside phosphotransferase" evidence="2">
    <location>
        <begin position="92"/>
        <end position="156"/>
    </location>
</feature>
<feature type="compositionally biased region" description="Basic and acidic residues" evidence="1">
    <location>
        <begin position="227"/>
        <end position="238"/>
    </location>
</feature>
<dbReference type="Pfam" id="PF01636">
    <property type="entry name" value="APH"/>
    <property type="match status" value="1"/>
</dbReference>
<comment type="caution">
    <text evidence="3">The sequence shown here is derived from an EMBL/GenBank/DDBJ whole genome shotgun (WGS) entry which is preliminary data.</text>
</comment>
<feature type="region of interest" description="Disordered" evidence="1">
    <location>
        <begin position="214"/>
        <end position="238"/>
    </location>
</feature>
<evidence type="ECO:0000256" key="1">
    <source>
        <dbReference type="SAM" id="MobiDB-lite"/>
    </source>
</evidence>
<evidence type="ECO:0000313" key="4">
    <source>
        <dbReference type="Proteomes" id="UP000245683"/>
    </source>
</evidence>
<keyword evidence="3" id="KW-0808">Transferase</keyword>
<dbReference type="RefSeq" id="WP_109946351.1">
    <property type="nucleotide sequence ID" value="NZ_QGSV01000250.1"/>
</dbReference>
<evidence type="ECO:0000259" key="2">
    <source>
        <dbReference type="Pfam" id="PF01636"/>
    </source>
</evidence>
<keyword evidence="3" id="KW-0723">Serine/threonine-protein kinase</keyword>
<dbReference type="InterPro" id="IPR011009">
    <property type="entry name" value="Kinase-like_dom_sf"/>
</dbReference>
<name>A0A317JY94_9ACTN</name>
<dbReference type="InterPro" id="IPR002575">
    <property type="entry name" value="Aminoglycoside_PTrfase"/>
</dbReference>
<dbReference type="OrthoDB" id="9797603at2"/>
<evidence type="ECO:0000313" key="3">
    <source>
        <dbReference type="EMBL" id="PWU45545.1"/>
    </source>
</evidence>
<keyword evidence="4" id="KW-1185">Reference proteome</keyword>
<dbReference type="PANTHER" id="PTHR21310:SF40">
    <property type="entry name" value="AMINOGLYCOSIDE PHOSPHOTRANSFERASE DOMAIN-CONTAINING PROTEIN-RELATED"/>
    <property type="match status" value="1"/>
</dbReference>
<sequence length="238" mass="25075">MPLPAPLASGRTADVYALDGARVLRRYRAGGDVRAEAQVMRHLHAQGYPVPNVHHADGRDLVLDRLSGPTLAEAVVGRVIDVWYAAHVLADLHVRLHALPAARSADPETRILHLDLHPENVILTTAGPMVIDWANATEGPPELDVAMTAVILAEVATDRASPLSKPAGELLAAYLAEVGPVRLVERAASVRAGLGPLDADRLAEAAALVRQAMPEAVPTPRAAAEGRPGDRAPEGAGR</sequence>
<dbReference type="AlphaFoldDB" id="A0A317JY94"/>